<comment type="caution">
    <text evidence="3">The sequence shown here is derived from an EMBL/GenBank/DDBJ whole genome shotgun (WGS) entry which is preliminary data.</text>
</comment>
<keyword evidence="1" id="KW-0227">DNA damage</keyword>
<dbReference type="Pfam" id="PF00817">
    <property type="entry name" value="IMS"/>
    <property type="match status" value="1"/>
</dbReference>
<dbReference type="SUPFAM" id="SSF56672">
    <property type="entry name" value="DNA/RNA polymerases"/>
    <property type="match status" value="1"/>
</dbReference>
<dbReference type="PANTHER" id="PTHR35369">
    <property type="entry name" value="BLR3025 PROTEIN-RELATED"/>
    <property type="match status" value="1"/>
</dbReference>
<dbReference type="EMBL" id="BSPO01000003">
    <property type="protein sequence ID" value="GLS84499.1"/>
    <property type="molecule type" value="Genomic_DNA"/>
</dbReference>
<evidence type="ECO:0000313" key="3">
    <source>
        <dbReference type="EMBL" id="GLS84499.1"/>
    </source>
</evidence>
<dbReference type="SUPFAM" id="SSF100879">
    <property type="entry name" value="Lesion bypass DNA polymerase (Y-family), little finger domain"/>
    <property type="match status" value="1"/>
</dbReference>
<accession>A0AA37WYK5</accession>
<dbReference type="PANTHER" id="PTHR35369:SF2">
    <property type="entry name" value="BLR3025 PROTEIN"/>
    <property type="match status" value="1"/>
</dbReference>
<reference evidence="3 4" key="1">
    <citation type="journal article" date="2014" name="Int. J. Syst. Evol. Microbiol.">
        <title>Complete genome sequence of Corynebacterium casei LMG S-19264T (=DSM 44701T), isolated from a smear-ripened cheese.</title>
        <authorList>
            <consortium name="US DOE Joint Genome Institute (JGI-PGF)"/>
            <person name="Walter F."/>
            <person name="Albersmeier A."/>
            <person name="Kalinowski J."/>
            <person name="Ruckert C."/>
        </authorList>
    </citation>
    <scope>NUCLEOTIDE SEQUENCE [LARGE SCALE GENOMIC DNA]</scope>
    <source>
        <strain evidence="3 4">NBRC 112785</strain>
    </source>
</reference>
<feature type="domain" description="UmuC" evidence="2">
    <location>
        <begin position="26"/>
        <end position="150"/>
    </location>
</feature>
<dbReference type="AlphaFoldDB" id="A0AA37WYK5"/>
<name>A0AA37WYK5_9GAMM</name>
<dbReference type="RefSeq" id="WP_095500406.1">
    <property type="nucleotide sequence ID" value="NZ_BSPO01000003.1"/>
</dbReference>
<dbReference type="GO" id="GO:0003684">
    <property type="term" value="F:damaged DNA binding"/>
    <property type="evidence" value="ECO:0007669"/>
    <property type="project" value="InterPro"/>
</dbReference>
<gene>
    <name evidence="3" type="ORF">GCM10007894_24760</name>
</gene>
<sequence length="477" mass="54137">MWWLAVHDPCLSLNYLMVSHQEQDVSPAAVLLEGKPARVIECNAAATQAGVSIGQSMATATALESNLQLFANQAELACESLNWLARWSYRFSARVALRAPACVLLEIGSMVKLFGGIDKLLNDYRYCASLHGLTPSLAIADNPLAAELLARSGQAQLQLSRPKVKQALQRLSVAELGLLEEQVKALQGMGLRQFADLQTLPLVELGHRFGPELSEQLARLSGTLPQPLAFYQPPPGYQRRLPLNHEIEQLSALQFPLQRLLGELQVYLQQRQLAVSCWKLWLKYRDKQQQWLTFELAFAQCQANKLLELAQLQLTRHQLSAPVIEMGIKVTRFGAYENKADSWLPQTQGREQKQQLVARLQARMGQERVSGLGWQDQHRPEKAWCRLPVNQPQQAPAQTTKSIRPSWLLEEPQAINRQQLMLVRGPERIESGWWDSDWVQRDYYLARHEQGALCWVFRTTAGQDGLQKQWFIHGWFG</sequence>
<dbReference type="CDD" id="cd03468">
    <property type="entry name" value="PolY_like"/>
    <property type="match status" value="1"/>
</dbReference>
<dbReference type="InterPro" id="IPR050356">
    <property type="entry name" value="SulA_CellDiv_inhibitor"/>
</dbReference>
<dbReference type="InterPro" id="IPR036775">
    <property type="entry name" value="DNA_pol_Y-fam_lit_finger_sf"/>
</dbReference>
<keyword evidence="4" id="KW-1185">Reference proteome</keyword>
<proteinExistence type="predicted"/>
<dbReference type="InterPro" id="IPR001126">
    <property type="entry name" value="UmuC"/>
</dbReference>
<organism evidence="3 4">
    <name type="scientific">Paraferrimonas haliotis</name>
    <dbReference type="NCBI Taxonomy" id="2013866"/>
    <lineage>
        <taxon>Bacteria</taxon>
        <taxon>Pseudomonadati</taxon>
        <taxon>Pseudomonadota</taxon>
        <taxon>Gammaproteobacteria</taxon>
        <taxon>Alteromonadales</taxon>
        <taxon>Ferrimonadaceae</taxon>
        <taxon>Paraferrimonas</taxon>
    </lineage>
</organism>
<evidence type="ECO:0000259" key="2">
    <source>
        <dbReference type="Pfam" id="PF00817"/>
    </source>
</evidence>
<protein>
    <submittedName>
        <fullName evidence="3">DNA repair nucleotidyltransferase</fullName>
    </submittedName>
</protein>
<dbReference type="GO" id="GO:0006281">
    <property type="term" value="P:DNA repair"/>
    <property type="evidence" value="ECO:0007669"/>
    <property type="project" value="InterPro"/>
</dbReference>
<evidence type="ECO:0000313" key="4">
    <source>
        <dbReference type="Proteomes" id="UP001157439"/>
    </source>
</evidence>
<dbReference type="Proteomes" id="UP001157439">
    <property type="component" value="Unassembled WGS sequence"/>
</dbReference>
<evidence type="ECO:0000256" key="1">
    <source>
        <dbReference type="ARBA" id="ARBA00022763"/>
    </source>
</evidence>
<dbReference type="InterPro" id="IPR043502">
    <property type="entry name" value="DNA/RNA_pol_sf"/>
</dbReference>